<name>A0A545U9M1_9GAMM</name>
<dbReference type="InterPro" id="IPR001763">
    <property type="entry name" value="Rhodanese-like_dom"/>
</dbReference>
<dbReference type="OrthoDB" id="9814704at2"/>
<dbReference type="CDD" id="cd00158">
    <property type="entry name" value="RHOD"/>
    <property type="match status" value="1"/>
</dbReference>
<evidence type="ECO:0000256" key="1">
    <source>
        <dbReference type="SAM" id="MobiDB-lite"/>
    </source>
</evidence>
<dbReference type="PROSITE" id="PS50206">
    <property type="entry name" value="RHODANESE_3"/>
    <property type="match status" value="1"/>
</dbReference>
<dbReference type="PANTHER" id="PTHR43031">
    <property type="entry name" value="FAD-DEPENDENT OXIDOREDUCTASE"/>
    <property type="match status" value="1"/>
</dbReference>
<dbReference type="SMART" id="SM00450">
    <property type="entry name" value="RHOD"/>
    <property type="match status" value="1"/>
</dbReference>
<dbReference type="Proteomes" id="UP000319732">
    <property type="component" value="Unassembled WGS sequence"/>
</dbReference>
<dbReference type="PROSITE" id="PS00380">
    <property type="entry name" value="RHODANESE_1"/>
    <property type="match status" value="1"/>
</dbReference>
<dbReference type="GO" id="GO:0004792">
    <property type="term" value="F:thiosulfate-cyanide sulfurtransferase activity"/>
    <property type="evidence" value="ECO:0007669"/>
    <property type="project" value="InterPro"/>
</dbReference>
<feature type="region of interest" description="Disordered" evidence="1">
    <location>
        <begin position="10"/>
        <end position="31"/>
    </location>
</feature>
<feature type="domain" description="Rhodanese" evidence="2">
    <location>
        <begin position="245"/>
        <end position="335"/>
    </location>
</feature>
<dbReference type="InterPro" id="IPR036873">
    <property type="entry name" value="Rhodanese-like_dom_sf"/>
</dbReference>
<reference evidence="3 4" key="1">
    <citation type="submission" date="2019-06" db="EMBL/GenBank/DDBJ databases">
        <title>Whole genome sequence for Cellvibrionaceae sp. R142.</title>
        <authorList>
            <person name="Wang G."/>
        </authorList>
    </citation>
    <scope>NUCLEOTIDE SEQUENCE [LARGE SCALE GENOMIC DNA]</scope>
    <source>
        <strain evidence="3 4">R142</strain>
    </source>
</reference>
<dbReference type="EMBL" id="VHSG01000002">
    <property type="protein sequence ID" value="TQV86167.1"/>
    <property type="molecule type" value="Genomic_DNA"/>
</dbReference>
<dbReference type="Pfam" id="PF00581">
    <property type="entry name" value="Rhodanese"/>
    <property type="match status" value="1"/>
</dbReference>
<dbReference type="InterPro" id="IPR001307">
    <property type="entry name" value="Thiosulphate_STrfase_CS"/>
</dbReference>
<dbReference type="Pfam" id="PF09828">
    <property type="entry name" value="ChrB_C"/>
    <property type="match status" value="1"/>
</dbReference>
<keyword evidence="4" id="KW-1185">Reference proteome</keyword>
<dbReference type="InterPro" id="IPR018634">
    <property type="entry name" value="ChrB_C"/>
</dbReference>
<evidence type="ECO:0000313" key="4">
    <source>
        <dbReference type="Proteomes" id="UP000319732"/>
    </source>
</evidence>
<dbReference type="InterPro" id="IPR050229">
    <property type="entry name" value="GlpE_sulfurtransferase"/>
</dbReference>
<evidence type="ECO:0000259" key="2">
    <source>
        <dbReference type="PROSITE" id="PS50206"/>
    </source>
</evidence>
<dbReference type="AlphaFoldDB" id="A0A545U9M1"/>
<dbReference type="SUPFAM" id="SSF52821">
    <property type="entry name" value="Rhodanese/Cell cycle control phosphatase"/>
    <property type="match status" value="1"/>
</dbReference>
<protein>
    <recommendedName>
        <fullName evidence="2">Rhodanese domain-containing protein</fullName>
    </recommendedName>
</protein>
<proteinExistence type="predicted"/>
<evidence type="ECO:0000313" key="3">
    <source>
        <dbReference type="EMBL" id="TQV86167.1"/>
    </source>
</evidence>
<sequence length="365" mass="39698">MTTTYCAVPGRPWATGPTQVESRRPRGNRHRPGWQLKRVARLLALTLSLPLFFGCSGQTHDSATEAPGFVTWSSQEPDTLASIWLVETLIAPGSKVTVLPPGAPTGDAITIAVPQGTYAREERRSAFAALLDGYGLHDSTLRRLNAIIETIEISPWRRAGDREAMVVETNLREAQRRFGDDTACMVTFFDYAYEALAAAAVTDLTRTLWQEGASYADCNAGEPAAAGTGKVAVTSIAKLVEWISAGRSVTFVDTREAPEYRRGHIPGAKNITLRAMDRQALAQLRTADIVVPYCVKDFRGYEVARFLAAQGIDNVHVMQPHGIAGWKALGLPIAQGDYRADTEAAALAQLRRCATMPNRCIAALE</sequence>
<accession>A0A545U9M1</accession>
<dbReference type="PANTHER" id="PTHR43031:SF1">
    <property type="entry name" value="PYRIDINE NUCLEOTIDE-DISULPHIDE OXIDOREDUCTASE"/>
    <property type="match status" value="1"/>
</dbReference>
<organism evidence="3 4">
    <name type="scientific">Exilibacterium tricleocarpae</name>
    <dbReference type="NCBI Taxonomy" id="2591008"/>
    <lineage>
        <taxon>Bacteria</taxon>
        <taxon>Pseudomonadati</taxon>
        <taxon>Pseudomonadota</taxon>
        <taxon>Gammaproteobacteria</taxon>
        <taxon>Cellvibrionales</taxon>
        <taxon>Cellvibrionaceae</taxon>
        <taxon>Exilibacterium</taxon>
    </lineage>
</organism>
<gene>
    <name evidence="3" type="ORF">FKG94_01025</name>
</gene>
<comment type="caution">
    <text evidence="3">The sequence shown here is derived from an EMBL/GenBank/DDBJ whole genome shotgun (WGS) entry which is preliminary data.</text>
</comment>
<dbReference type="Gene3D" id="3.40.250.10">
    <property type="entry name" value="Rhodanese-like domain"/>
    <property type="match status" value="1"/>
</dbReference>